<dbReference type="SUPFAM" id="SSF46785">
    <property type="entry name" value="Winged helix' DNA-binding domain"/>
    <property type="match status" value="1"/>
</dbReference>
<sequence>MAMDADVICPKQGEVEIGKLDGAVGFLLRMAQLKVYEQFFADGAELMMKPGEFSVLWVIFCNPGIRQSALGNRLMIKRAHMTKLIRAFEDQGLVSRRVPDEDRRAVELTLTAEGEDLVERTSRWFFHHEERIGANLAAEERDQLVHLLRKFIGIEGRPT</sequence>
<evidence type="ECO:0000256" key="2">
    <source>
        <dbReference type="ARBA" id="ARBA00023125"/>
    </source>
</evidence>
<evidence type="ECO:0000256" key="3">
    <source>
        <dbReference type="ARBA" id="ARBA00023163"/>
    </source>
</evidence>
<reference evidence="6" key="1">
    <citation type="submission" date="2015-08" db="EMBL/GenBank/DDBJ databases">
        <authorList>
            <person name="Varghese N."/>
        </authorList>
    </citation>
    <scope>NUCLEOTIDE SEQUENCE [LARGE SCALE GENOMIC DNA]</scope>
    <source>
        <strain evidence="6">DSM 23407</strain>
    </source>
</reference>
<evidence type="ECO:0000313" key="6">
    <source>
        <dbReference type="Proteomes" id="UP000183900"/>
    </source>
</evidence>
<dbReference type="GO" id="GO:0003700">
    <property type="term" value="F:DNA-binding transcription factor activity"/>
    <property type="evidence" value="ECO:0007669"/>
    <property type="project" value="InterPro"/>
</dbReference>
<evidence type="ECO:0000259" key="4">
    <source>
        <dbReference type="PROSITE" id="PS50995"/>
    </source>
</evidence>
<dbReference type="EMBL" id="CYHE01000002">
    <property type="protein sequence ID" value="CUA93024.1"/>
    <property type="molecule type" value="Genomic_DNA"/>
</dbReference>
<dbReference type="PANTHER" id="PTHR42756:SF1">
    <property type="entry name" value="TRANSCRIPTIONAL REPRESSOR OF EMRAB OPERON"/>
    <property type="match status" value="1"/>
</dbReference>
<dbReference type="Pfam" id="PF01047">
    <property type="entry name" value="MarR"/>
    <property type="match status" value="1"/>
</dbReference>
<dbReference type="InterPro" id="IPR000835">
    <property type="entry name" value="HTH_MarR-typ"/>
</dbReference>
<keyword evidence="2 5" id="KW-0238">DNA-binding</keyword>
<keyword evidence="6" id="KW-1185">Reference proteome</keyword>
<keyword evidence="1" id="KW-0805">Transcription regulation</keyword>
<name>A0A0K6HQ72_9HYPH</name>
<feature type="domain" description="HTH marR-type" evidence="4">
    <location>
        <begin position="1"/>
        <end position="153"/>
    </location>
</feature>
<dbReference type="GO" id="GO:0003677">
    <property type="term" value="F:DNA binding"/>
    <property type="evidence" value="ECO:0007669"/>
    <property type="project" value="UniProtKB-KW"/>
</dbReference>
<organism evidence="5 6">
    <name type="scientific">Pannonibacter indicus</name>
    <dbReference type="NCBI Taxonomy" id="466044"/>
    <lineage>
        <taxon>Bacteria</taxon>
        <taxon>Pseudomonadati</taxon>
        <taxon>Pseudomonadota</taxon>
        <taxon>Alphaproteobacteria</taxon>
        <taxon>Hyphomicrobiales</taxon>
        <taxon>Stappiaceae</taxon>
        <taxon>Pannonibacter</taxon>
    </lineage>
</organism>
<dbReference type="Gene3D" id="1.10.10.10">
    <property type="entry name" value="Winged helix-like DNA-binding domain superfamily/Winged helix DNA-binding domain"/>
    <property type="match status" value="1"/>
</dbReference>
<dbReference type="PROSITE" id="PS50995">
    <property type="entry name" value="HTH_MARR_2"/>
    <property type="match status" value="1"/>
</dbReference>
<dbReference type="Proteomes" id="UP000183900">
    <property type="component" value="Unassembled WGS sequence"/>
</dbReference>
<accession>A0A0K6HQ72</accession>
<keyword evidence="3" id="KW-0804">Transcription</keyword>
<protein>
    <submittedName>
        <fullName evidence="5">DNA-binding transcriptional regulator, MarR family</fullName>
    </submittedName>
</protein>
<evidence type="ECO:0000313" key="5">
    <source>
        <dbReference type="EMBL" id="CUA93024.1"/>
    </source>
</evidence>
<evidence type="ECO:0000256" key="1">
    <source>
        <dbReference type="ARBA" id="ARBA00023015"/>
    </source>
</evidence>
<dbReference type="PANTHER" id="PTHR42756">
    <property type="entry name" value="TRANSCRIPTIONAL REGULATOR, MARR"/>
    <property type="match status" value="1"/>
</dbReference>
<dbReference type="AlphaFoldDB" id="A0A0K6HQ72"/>
<dbReference type="InterPro" id="IPR036390">
    <property type="entry name" value="WH_DNA-bd_sf"/>
</dbReference>
<dbReference type="PRINTS" id="PR00598">
    <property type="entry name" value="HTHMARR"/>
</dbReference>
<dbReference type="InterPro" id="IPR036388">
    <property type="entry name" value="WH-like_DNA-bd_sf"/>
</dbReference>
<dbReference type="OrthoDB" id="7269152at2"/>
<dbReference type="SMART" id="SM00347">
    <property type="entry name" value="HTH_MARR"/>
    <property type="match status" value="1"/>
</dbReference>
<proteinExistence type="predicted"/>
<gene>
    <name evidence="5" type="ORF">Ga0061067_102226</name>
</gene>